<evidence type="ECO:0000313" key="3">
    <source>
        <dbReference type="Proteomes" id="UP000035489"/>
    </source>
</evidence>
<comment type="caution">
    <text evidence="2">The sequence shown here is derived from an EMBL/GenBank/DDBJ whole genome shotgun (WGS) entry which is preliminary data.</text>
</comment>
<protein>
    <submittedName>
        <fullName evidence="2">Uncharacterized protein</fullName>
    </submittedName>
</protein>
<organism evidence="2 3">
    <name type="scientific">Microvirga vignae</name>
    <dbReference type="NCBI Taxonomy" id="1225564"/>
    <lineage>
        <taxon>Bacteria</taxon>
        <taxon>Pseudomonadati</taxon>
        <taxon>Pseudomonadota</taxon>
        <taxon>Alphaproteobacteria</taxon>
        <taxon>Hyphomicrobiales</taxon>
        <taxon>Methylobacteriaceae</taxon>
        <taxon>Microvirga</taxon>
    </lineage>
</organism>
<name>A0A0H1RBD8_9HYPH</name>
<evidence type="ECO:0000313" key="2">
    <source>
        <dbReference type="EMBL" id="KLK92186.1"/>
    </source>
</evidence>
<dbReference type="Proteomes" id="UP000035489">
    <property type="component" value="Unassembled WGS sequence"/>
</dbReference>
<dbReference type="EMBL" id="LCYG01000040">
    <property type="protein sequence ID" value="KLK92186.1"/>
    <property type="molecule type" value="Genomic_DNA"/>
</dbReference>
<dbReference type="AlphaFoldDB" id="A0A0H1RBD8"/>
<gene>
    <name evidence="2" type="ORF">AA309_15855</name>
</gene>
<keyword evidence="3" id="KW-1185">Reference proteome</keyword>
<reference evidence="2 3" key="1">
    <citation type="submission" date="2015-05" db="EMBL/GenBank/DDBJ databases">
        <title>Draft genome sequence of Microvirga vignae strain BR3299, a novel nitrogen fixing bacteria isolated from Brazil semi-aired region.</title>
        <authorList>
            <person name="Zilli J.E."/>
            <person name="Passos S.R."/>
            <person name="Leite J."/>
            <person name="Baldani J.I."/>
            <person name="Xavier G.R."/>
            <person name="Rumjaneck N.G."/>
            <person name="Simoes-Araujo J.L."/>
        </authorList>
    </citation>
    <scope>NUCLEOTIDE SEQUENCE [LARGE SCALE GENOMIC DNA]</scope>
    <source>
        <strain evidence="2 3">BR3299</strain>
    </source>
</reference>
<dbReference type="PATRIC" id="fig|1225564.3.peg.4254"/>
<feature type="region of interest" description="Disordered" evidence="1">
    <location>
        <begin position="82"/>
        <end position="106"/>
    </location>
</feature>
<accession>A0A0H1RBD8</accession>
<sequence>MLPLVLHSSRRLRAQLQALQLLILLWALRFRTSSIMTRHLVTGAGMMIHHAIPIADIGVAAMVRHLGLVHGGVAIMSAHTGSGASTTTVTGEEDTDHAKKVRGEIS</sequence>
<proteinExistence type="predicted"/>
<evidence type="ECO:0000256" key="1">
    <source>
        <dbReference type="SAM" id="MobiDB-lite"/>
    </source>
</evidence>
<feature type="compositionally biased region" description="Basic and acidic residues" evidence="1">
    <location>
        <begin position="96"/>
        <end position="106"/>
    </location>
</feature>